<dbReference type="EMBL" id="LANO01000028">
    <property type="protein sequence ID" value="KJV52205.1"/>
    <property type="molecule type" value="Genomic_DNA"/>
</dbReference>
<reference evidence="2" key="2">
    <citation type="submission" date="2018-03" db="EMBL/GenBank/DDBJ databases">
        <authorList>
            <person name="Keele B.F."/>
        </authorList>
    </citation>
    <scope>NUCLEOTIDE SEQUENCE [LARGE SCALE GENOMIC DNA]</scope>
    <source>
        <strain evidence="2">Gilliam</strain>
    </source>
</reference>
<keyword evidence="4" id="KW-1185">Reference proteome</keyword>
<protein>
    <submittedName>
        <fullName evidence="2">Integrase</fullName>
    </submittedName>
</protein>
<proteinExistence type="predicted"/>
<evidence type="ECO:0000313" key="3">
    <source>
        <dbReference type="Proteomes" id="UP000033769"/>
    </source>
</evidence>
<sequence length="52" mass="5858">MLILNARKQKSNSEWVFLNNSNSSEHFVNYIGNVIESAKKAGIPDVTIHDLN</sequence>
<evidence type="ECO:0000313" key="1">
    <source>
        <dbReference type="EMBL" id="KJV52205.1"/>
    </source>
</evidence>
<accession>A0A0F3M8Z3</accession>
<dbReference type="Proteomes" id="UP000033769">
    <property type="component" value="Unassembled WGS sequence"/>
</dbReference>
<evidence type="ECO:0000313" key="2">
    <source>
        <dbReference type="EMBL" id="SPR05870.1"/>
    </source>
</evidence>
<organism evidence="1 3">
    <name type="scientific">Orientia tsutsugamushi str. Gilliam</name>
    <dbReference type="NCBI Taxonomy" id="1359184"/>
    <lineage>
        <taxon>Bacteria</taxon>
        <taxon>Pseudomonadati</taxon>
        <taxon>Pseudomonadota</taxon>
        <taxon>Alphaproteobacteria</taxon>
        <taxon>Rickettsiales</taxon>
        <taxon>Rickettsiaceae</taxon>
        <taxon>Rickettsieae</taxon>
        <taxon>Orientia</taxon>
    </lineage>
</organism>
<reference evidence="4" key="3">
    <citation type="submission" date="2018-03" db="EMBL/GenBank/DDBJ databases">
        <authorList>
            <person name="Batty M. E."/>
            <person name="Batty M E."/>
        </authorList>
    </citation>
    <scope>NUCLEOTIDE SEQUENCE [LARGE SCALE GENOMIC DNA]</scope>
    <source>
        <strain evidence="4">Gilliam</strain>
    </source>
</reference>
<reference evidence="1 3" key="1">
    <citation type="submission" date="2015-02" db="EMBL/GenBank/DDBJ databases">
        <title>Genome Sequencing of Rickettsiales.</title>
        <authorList>
            <person name="Daugherty S.C."/>
            <person name="Su Q."/>
            <person name="Abolude K."/>
            <person name="Beier-Sexton M."/>
            <person name="Carlyon J.A."/>
            <person name="Carter R."/>
            <person name="Day N.P."/>
            <person name="Dumler S.J."/>
            <person name="Dyachenko V."/>
            <person name="Godinez A."/>
            <person name="Kurtti T.J."/>
            <person name="Lichay M."/>
            <person name="Mullins K.E."/>
            <person name="Ott S."/>
            <person name="Pappas-Brown V."/>
            <person name="Paris D.H."/>
            <person name="Patel P."/>
            <person name="Richards A.L."/>
            <person name="Sadzewicz L."/>
            <person name="Sears K."/>
            <person name="Seidman D."/>
            <person name="Sengamalay N."/>
            <person name="Stenos J."/>
            <person name="Tallon L.J."/>
            <person name="Vincent G."/>
            <person name="Fraser C.M."/>
            <person name="Munderloh U."/>
            <person name="Dunning-Hotopp J.C."/>
        </authorList>
    </citation>
    <scope>NUCLEOTIDE SEQUENCE [LARGE SCALE GENOMIC DNA]</scope>
    <source>
        <strain evidence="1 3">Gilliam</strain>
    </source>
</reference>
<dbReference type="Proteomes" id="UP000244959">
    <property type="component" value="Chromosome I"/>
</dbReference>
<name>A0A0F3M8Z3_ORITS</name>
<gene>
    <name evidence="2" type="ORF">GILLIAM_01097</name>
    <name evidence="1" type="ORF">OTSGILL_1687</name>
</gene>
<dbReference type="PATRIC" id="fig|1359184.3.peg.1237"/>
<evidence type="ECO:0000313" key="4">
    <source>
        <dbReference type="Proteomes" id="UP000244959"/>
    </source>
</evidence>
<dbReference type="EMBL" id="LS398551">
    <property type="protein sequence ID" value="SPR05870.1"/>
    <property type="molecule type" value="Genomic_DNA"/>
</dbReference>
<dbReference type="AlphaFoldDB" id="A0A0F3M8Z3"/>